<evidence type="ECO:0000313" key="2">
    <source>
        <dbReference type="Proteomes" id="UP001178508"/>
    </source>
</evidence>
<organism evidence="1 2">
    <name type="scientific">Xyrichtys novacula</name>
    <name type="common">Pearly razorfish</name>
    <name type="synonym">Hemipteronotus novacula</name>
    <dbReference type="NCBI Taxonomy" id="13765"/>
    <lineage>
        <taxon>Eukaryota</taxon>
        <taxon>Metazoa</taxon>
        <taxon>Chordata</taxon>
        <taxon>Craniata</taxon>
        <taxon>Vertebrata</taxon>
        <taxon>Euteleostomi</taxon>
        <taxon>Actinopterygii</taxon>
        <taxon>Neopterygii</taxon>
        <taxon>Teleostei</taxon>
        <taxon>Neoteleostei</taxon>
        <taxon>Acanthomorphata</taxon>
        <taxon>Eupercaria</taxon>
        <taxon>Labriformes</taxon>
        <taxon>Labridae</taxon>
        <taxon>Xyrichtys</taxon>
    </lineage>
</organism>
<keyword evidence="2" id="KW-1185">Reference proteome</keyword>
<sequence length="119" mass="13102">MMDYKYEEQRPASLSHCGETLRSPKHPTLNDFNGSCFKEISSRLEDLLEVIPGYLPSQRVGASSPGKNCRVSKVGLRSDDAVQSETAVAPTEIIAWVGNCLENCCPVVSGVRFYLVRHG</sequence>
<proteinExistence type="predicted"/>
<protein>
    <submittedName>
        <fullName evidence="1">Uncharacterized protein</fullName>
    </submittedName>
</protein>
<dbReference type="Proteomes" id="UP001178508">
    <property type="component" value="Unassembled WGS sequence"/>
</dbReference>
<accession>A0AAV1EHR7</accession>
<dbReference type="EMBL" id="CAUIWU010000006">
    <property type="protein sequence ID" value="CAJ1048264.1"/>
    <property type="molecule type" value="Genomic_DNA"/>
</dbReference>
<comment type="caution">
    <text evidence="1">The sequence shown here is derived from an EMBL/GenBank/DDBJ whole genome shotgun (WGS) entry which is preliminary data.</text>
</comment>
<name>A0AAV1EHR7_XYRNO</name>
<dbReference type="AlphaFoldDB" id="A0AAV1EHR7"/>
<reference evidence="1" key="1">
    <citation type="submission" date="2023-08" db="EMBL/GenBank/DDBJ databases">
        <authorList>
            <person name="Alioto T."/>
            <person name="Alioto T."/>
            <person name="Gomez Garrido J."/>
        </authorList>
    </citation>
    <scope>NUCLEOTIDE SEQUENCE</scope>
</reference>
<evidence type="ECO:0000313" key="1">
    <source>
        <dbReference type="EMBL" id="CAJ1048264.1"/>
    </source>
</evidence>
<gene>
    <name evidence="1" type="ORF">XNOV1_A028701</name>
</gene>